<dbReference type="InParanoid" id="A0A1B1ANP3"/>
<dbReference type="KEGG" id="cbot:ATE48_17465"/>
<reference evidence="1 2" key="1">
    <citation type="submission" date="2015-11" db="EMBL/GenBank/DDBJ databases">
        <title>Whole-Genome Sequence of Candidatus Oderbacter manganicum from the National Park Lower Oder Valley, Germany.</title>
        <authorList>
            <person name="Braun B."/>
            <person name="Liere K."/>
            <person name="Szewzyk U."/>
        </authorList>
    </citation>
    <scope>NUCLEOTIDE SEQUENCE [LARGE SCALE GENOMIC DNA]</scope>
    <source>
        <strain evidence="1 2">OTSz_A_272</strain>
    </source>
</reference>
<dbReference type="EMBL" id="CP013244">
    <property type="protein sequence ID" value="ANP48140.1"/>
    <property type="molecule type" value="Genomic_DNA"/>
</dbReference>
<dbReference type="PANTHER" id="PTHR41791:SF1">
    <property type="entry name" value="SSL7039 PROTEIN"/>
    <property type="match status" value="1"/>
</dbReference>
<dbReference type="OrthoDB" id="5296237at2"/>
<evidence type="ECO:0000313" key="2">
    <source>
        <dbReference type="Proteomes" id="UP000092498"/>
    </source>
</evidence>
<dbReference type="InterPro" id="IPR009241">
    <property type="entry name" value="HigB-like"/>
</dbReference>
<protein>
    <submittedName>
        <fullName evidence="1">Addiction module antitoxin RelB</fullName>
    </submittedName>
</protein>
<dbReference type="STRING" id="1759059.ATE48_17465"/>
<dbReference type="PIRSF" id="PIRSF028744">
    <property type="entry name" value="Addict_mod_HI1419"/>
    <property type="match status" value="1"/>
</dbReference>
<organism evidence="1 2">
    <name type="scientific">Candidatus Viadribacter manganicus</name>
    <dbReference type="NCBI Taxonomy" id="1759059"/>
    <lineage>
        <taxon>Bacteria</taxon>
        <taxon>Pseudomonadati</taxon>
        <taxon>Pseudomonadota</taxon>
        <taxon>Alphaproteobacteria</taxon>
        <taxon>Hyphomonadales</taxon>
        <taxon>Hyphomonadaceae</taxon>
        <taxon>Candidatus Viadribacter</taxon>
    </lineage>
</organism>
<dbReference type="InterPro" id="IPR014056">
    <property type="entry name" value="TypeIITA-like_toxin_pred"/>
</dbReference>
<dbReference type="NCBIfam" id="TIGR02683">
    <property type="entry name" value="upstrm_HI1419"/>
    <property type="match status" value="1"/>
</dbReference>
<accession>A0A1B1ANP3</accession>
<dbReference type="PANTHER" id="PTHR41791">
    <property type="entry name" value="SSL7039 PROTEIN"/>
    <property type="match status" value="1"/>
</dbReference>
<dbReference type="RefSeq" id="WP_066775331.1">
    <property type="nucleotide sequence ID" value="NZ_CP013244.1"/>
</dbReference>
<keyword evidence="2" id="KW-1185">Reference proteome</keyword>
<name>A0A1B1ANP3_9PROT</name>
<sequence length="101" mass="11346">MPTIIKSDAFAEWIDNLRDRAGAAQVLHRLARLERGNPGIVAPVGEGVSELKIDFGPGYRVYFGQRGQELVIILAGGDKSSQERDIKAAKRLWDEWKKQNR</sequence>
<proteinExistence type="predicted"/>
<dbReference type="AlphaFoldDB" id="A0A1B1ANP3"/>
<evidence type="ECO:0000313" key="1">
    <source>
        <dbReference type="EMBL" id="ANP48140.1"/>
    </source>
</evidence>
<gene>
    <name evidence="1" type="ORF">ATE48_17465</name>
</gene>
<dbReference type="Proteomes" id="UP000092498">
    <property type="component" value="Chromosome"/>
</dbReference>
<dbReference type="Pfam" id="PF05973">
    <property type="entry name" value="Gp49"/>
    <property type="match status" value="1"/>
</dbReference>